<dbReference type="RefSeq" id="XP_031916930.1">
    <property type="nucleotide sequence ID" value="XM_032059131.1"/>
</dbReference>
<protein>
    <recommendedName>
        <fullName evidence="3">N-acetyltransferase domain-containing protein</fullName>
    </recommendedName>
</protein>
<evidence type="ECO:0000313" key="1">
    <source>
        <dbReference type="EMBL" id="KAE8140867.1"/>
    </source>
</evidence>
<accession>A0A5N6T3J0</accession>
<dbReference type="OrthoDB" id="5169850at2759"/>
<dbReference type="Proteomes" id="UP000325672">
    <property type="component" value="Unassembled WGS sequence"/>
</dbReference>
<organism evidence="1 2">
    <name type="scientific">Aspergillus pseudotamarii</name>
    <dbReference type="NCBI Taxonomy" id="132259"/>
    <lineage>
        <taxon>Eukaryota</taxon>
        <taxon>Fungi</taxon>
        <taxon>Dikarya</taxon>
        <taxon>Ascomycota</taxon>
        <taxon>Pezizomycotina</taxon>
        <taxon>Eurotiomycetes</taxon>
        <taxon>Eurotiomycetidae</taxon>
        <taxon>Eurotiales</taxon>
        <taxon>Aspergillaceae</taxon>
        <taxon>Aspergillus</taxon>
        <taxon>Aspergillus subgen. Circumdati</taxon>
    </lineage>
</organism>
<sequence length="273" mass="30966">MTITHPQLSNRYQIRPLTLSHLTWTKALLVQANTSPSSIWPTLQPGNQTALAYRQFHAMDSVVRHLINSGISFGVFDTEYEFRFASSAETGGQLYWDETDLKATTGQLLEQMDFPLVSIALSYDATDPPDEAKLQDYYEILPVARDLFSHLESLIPPSARAGYAGAGCGKLCRGRVLMARSLATRGDYERRGIMKGTAWWLMREAKRWGYEVIEIRTGSAAVRRVWENPPEPFRATVMAEFVVGEYEIVDSEGRKRRPFQGINAERCRLRIDL</sequence>
<dbReference type="EMBL" id="ML743560">
    <property type="protein sequence ID" value="KAE8140867.1"/>
    <property type="molecule type" value="Genomic_DNA"/>
</dbReference>
<reference evidence="1 2" key="1">
    <citation type="submission" date="2019-04" db="EMBL/GenBank/DDBJ databases">
        <title>Friends and foes A comparative genomics study of 23 Aspergillus species from section Flavi.</title>
        <authorList>
            <consortium name="DOE Joint Genome Institute"/>
            <person name="Kjaerbolling I."/>
            <person name="Vesth T."/>
            <person name="Frisvad J.C."/>
            <person name="Nybo J.L."/>
            <person name="Theobald S."/>
            <person name="Kildgaard S."/>
            <person name="Isbrandt T."/>
            <person name="Kuo A."/>
            <person name="Sato A."/>
            <person name="Lyhne E.K."/>
            <person name="Kogle M.E."/>
            <person name="Wiebenga A."/>
            <person name="Kun R.S."/>
            <person name="Lubbers R.J."/>
            <person name="Makela M.R."/>
            <person name="Barry K."/>
            <person name="Chovatia M."/>
            <person name="Clum A."/>
            <person name="Daum C."/>
            <person name="Haridas S."/>
            <person name="He G."/>
            <person name="LaButti K."/>
            <person name="Lipzen A."/>
            <person name="Mondo S."/>
            <person name="Riley R."/>
            <person name="Salamov A."/>
            <person name="Simmons B.A."/>
            <person name="Magnuson J.K."/>
            <person name="Henrissat B."/>
            <person name="Mortensen U.H."/>
            <person name="Larsen T.O."/>
            <person name="Devries R.P."/>
            <person name="Grigoriev I.V."/>
            <person name="Machida M."/>
            <person name="Baker S.E."/>
            <person name="Andersen M.R."/>
        </authorList>
    </citation>
    <scope>NUCLEOTIDE SEQUENCE [LARGE SCALE GENOMIC DNA]</scope>
    <source>
        <strain evidence="1 2">CBS 117625</strain>
    </source>
</reference>
<proteinExistence type="predicted"/>
<evidence type="ECO:0008006" key="3">
    <source>
        <dbReference type="Google" id="ProtNLM"/>
    </source>
</evidence>
<dbReference type="AlphaFoldDB" id="A0A5N6T3J0"/>
<keyword evidence="2" id="KW-1185">Reference proteome</keyword>
<gene>
    <name evidence="1" type="ORF">BDV38DRAFT_279843</name>
</gene>
<dbReference type="GeneID" id="43643341"/>
<name>A0A5N6T3J0_ASPPS</name>
<evidence type="ECO:0000313" key="2">
    <source>
        <dbReference type="Proteomes" id="UP000325672"/>
    </source>
</evidence>